<keyword evidence="2" id="KW-0812">Transmembrane</keyword>
<name>A0A448ZSH0_9STRA</name>
<dbReference type="EMBL" id="CAACVS010000679">
    <property type="protein sequence ID" value="VEU45000.1"/>
    <property type="molecule type" value="Genomic_DNA"/>
</dbReference>
<evidence type="ECO:0000313" key="3">
    <source>
        <dbReference type="EMBL" id="VEU45000.1"/>
    </source>
</evidence>
<sequence>MTAISTILSCIALPVNLLLYANFSYNADVISDLDWVSVFVALAIVISAITMGLYMSHQCHSFKFNMLANKVGNIAGFLLIVFSATVTNGGDAGSRIWSRHWTFYVATIAPCVLGLIIASGLASLLNLRKPERMTVAVECCYQNVGIATSLALTMFRGNDLNEAMGIPFFYGMVEALFVGSYCIGCWKAGWSKAPADASIWKILYVSYEVLEVEMRDIDEIEVSMSESTDGSQKPLEKSEGNVLTTYFEMIDKNEISPSMPKAPSGQVPSRRQLPRFETCEA</sequence>
<dbReference type="OrthoDB" id="203097at2759"/>
<protein>
    <submittedName>
        <fullName evidence="3">Uncharacterized protein</fullName>
    </submittedName>
</protein>
<dbReference type="PANTHER" id="PTHR10361">
    <property type="entry name" value="SODIUM-BILE ACID COTRANSPORTER"/>
    <property type="match status" value="1"/>
</dbReference>
<accession>A0A448ZSH0</accession>
<evidence type="ECO:0000313" key="4">
    <source>
        <dbReference type="Proteomes" id="UP000291116"/>
    </source>
</evidence>
<dbReference type="PANTHER" id="PTHR10361:SF28">
    <property type="entry name" value="P3 PROTEIN-RELATED"/>
    <property type="match status" value="1"/>
</dbReference>
<evidence type="ECO:0000256" key="2">
    <source>
        <dbReference type="SAM" id="Phobius"/>
    </source>
</evidence>
<feature type="transmembrane region" description="Helical" evidence="2">
    <location>
        <begin position="33"/>
        <end position="55"/>
    </location>
</feature>
<feature type="region of interest" description="Disordered" evidence="1">
    <location>
        <begin position="254"/>
        <end position="281"/>
    </location>
</feature>
<feature type="transmembrane region" description="Helical" evidence="2">
    <location>
        <begin position="67"/>
        <end position="86"/>
    </location>
</feature>
<dbReference type="Gene3D" id="1.20.1530.20">
    <property type="match status" value="1"/>
</dbReference>
<gene>
    <name evidence="3" type="ORF">PSNMU_V1.4_AUG-EV-PASAV3_0121750</name>
</gene>
<dbReference type="AlphaFoldDB" id="A0A448ZSH0"/>
<keyword evidence="2" id="KW-0472">Membrane</keyword>
<evidence type="ECO:0000256" key="1">
    <source>
        <dbReference type="SAM" id="MobiDB-lite"/>
    </source>
</evidence>
<feature type="transmembrane region" description="Helical" evidence="2">
    <location>
        <begin position="101"/>
        <end position="125"/>
    </location>
</feature>
<organism evidence="3 4">
    <name type="scientific">Pseudo-nitzschia multistriata</name>
    <dbReference type="NCBI Taxonomy" id="183589"/>
    <lineage>
        <taxon>Eukaryota</taxon>
        <taxon>Sar</taxon>
        <taxon>Stramenopiles</taxon>
        <taxon>Ochrophyta</taxon>
        <taxon>Bacillariophyta</taxon>
        <taxon>Bacillariophyceae</taxon>
        <taxon>Bacillariophycidae</taxon>
        <taxon>Bacillariales</taxon>
        <taxon>Bacillariaceae</taxon>
        <taxon>Pseudo-nitzschia</taxon>
    </lineage>
</organism>
<dbReference type="InterPro" id="IPR038770">
    <property type="entry name" value="Na+/solute_symporter_sf"/>
</dbReference>
<keyword evidence="4" id="KW-1185">Reference proteome</keyword>
<reference evidence="3 4" key="1">
    <citation type="submission" date="2019-01" db="EMBL/GenBank/DDBJ databases">
        <authorList>
            <person name="Ferrante I. M."/>
        </authorList>
    </citation>
    <scope>NUCLEOTIDE SEQUENCE [LARGE SCALE GENOMIC DNA]</scope>
    <source>
        <strain evidence="3 4">B856</strain>
    </source>
</reference>
<dbReference type="InterPro" id="IPR004710">
    <property type="entry name" value="Bilac:Na_transpt"/>
</dbReference>
<dbReference type="Proteomes" id="UP000291116">
    <property type="component" value="Unassembled WGS sequence"/>
</dbReference>
<proteinExistence type="predicted"/>
<keyword evidence="2" id="KW-1133">Transmembrane helix</keyword>